<dbReference type="SUPFAM" id="SSF46785">
    <property type="entry name" value="Winged helix' DNA-binding domain"/>
    <property type="match status" value="1"/>
</dbReference>
<dbReference type="InterPro" id="IPR036388">
    <property type="entry name" value="WH-like_DNA-bd_sf"/>
</dbReference>
<feature type="domain" description="Peptidase M24" evidence="11">
    <location>
        <begin position="47"/>
        <end position="233"/>
    </location>
</feature>
<evidence type="ECO:0000256" key="10">
    <source>
        <dbReference type="SAM" id="MobiDB-lite"/>
    </source>
</evidence>
<dbReference type="Proteomes" id="UP000011532">
    <property type="component" value="Unassembled WGS sequence"/>
</dbReference>
<evidence type="ECO:0000256" key="6">
    <source>
        <dbReference type="ARBA" id="ARBA00022723"/>
    </source>
</evidence>
<keyword evidence="6 8" id="KW-0479">Metal-binding</keyword>
<evidence type="ECO:0000313" key="13">
    <source>
        <dbReference type="Proteomes" id="UP000011532"/>
    </source>
</evidence>
<reference evidence="12 13" key="2">
    <citation type="journal article" date="2014" name="PLoS Genet.">
        <title>Phylogenetically driven sequencing of extremely halophilic archaea reveals strategies for static and dynamic osmo-response.</title>
        <authorList>
            <person name="Becker E.A."/>
            <person name="Seitzer P.M."/>
            <person name="Tritt A."/>
            <person name="Larsen D."/>
            <person name="Krusor M."/>
            <person name="Yao A.I."/>
            <person name="Wu D."/>
            <person name="Madern D."/>
            <person name="Eisen J.A."/>
            <person name="Darling A.E."/>
            <person name="Facciotti M.T."/>
        </authorList>
    </citation>
    <scope>NUCLEOTIDE SEQUENCE [LARGE SCALE GENOMIC DNA]</scope>
    <source>
        <strain evidence="13">ATCC 29605 / DSM 3757 / JCM 8879 / NBRC 14742 / NCIMB 2012 / VKM B-1768 / DS2</strain>
    </source>
</reference>
<sequence length="331" mass="35755">MAVGLTHAARAAGDDPPSVAGHPAIAFRRGREVAAMSIGPLDDETVEKYREAGEVLRTVLDESAEMVEPGVTHLEVAEHAEARIRELADGCAFPVNISINEEASHASPGRDDDTVFGEDMVCLDVGVHVDGYIADSAVTVDLSGNDELVESAEEALDAALDMVEAGAHTGKIGAEIEDVIRGYGYTPVLNLSGHGVEQWDAHTDPTIPNRGAERGVELEVGDVVAIEPFATDGTGKVTEGSKNEIYSLVNDRSVRDRMSRKLLDEVREEYKLLPFAARWFEGGRSEMAIRRLEQQGILRGYPVLKEEDGAMVGQAEDTIIVTEDGYENLTR</sequence>
<keyword evidence="5 8" id="KW-0645">Protease</keyword>
<dbReference type="AlphaFoldDB" id="L9V639"/>
<dbReference type="InterPro" id="IPR036005">
    <property type="entry name" value="Creatinase/aminopeptidase-like"/>
</dbReference>
<feature type="binding site" evidence="8">
    <location>
        <position position="194"/>
    </location>
    <ligand>
        <name>a divalent metal cation</name>
        <dbReference type="ChEBI" id="CHEBI:60240"/>
        <label>2</label>
        <note>catalytic</note>
    </ligand>
</feature>
<dbReference type="GO" id="GO:0004239">
    <property type="term" value="F:initiator methionyl aminopeptidase activity"/>
    <property type="evidence" value="ECO:0007669"/>
    <property type="project" value="UniProtKB-UniRule"/>
</dbReference>
<dbReference type="NCBIfam" id="TIGR00501">
    <property type="entry name" value="met_pdase_II"/>
    <property type="match status" value="1"/>
</dbReference>
<evidence type="ECO:0000256" key="4">
    <source>
        <dbReference type="ARBA" id="ARBA00022438"/>
    </source>
</evidence>
<protein>
    <recommendedName>
        <fullName evidence="8 9">Methionine aminopeptidase</fullName>
        <shortName evidence="8">MAP</shortName>
        <shortName evidence="8">MetAP</shortName>
        <ecNumber evidence="8 9">3.4.11.18</ecNumber>
    </recommendedName>
    <alternativeName>
        <fullName evidence="8">Peptidase M</fullName>
    </alternativeName>
</protein>
<comment type="similarity">
    <text evidence="8">Belongs to the peptidase M24A family. Methionine aminopeptidase archaeal type 2 subfamily.</text>
</comment>
<dbReference type="InterPro" id="IPR036390">
    <property type="entry name" value="WH_DNA-bd_sf"/>
</dbReference>
<dbReference type="InterPro" id="IPR028595">
    <property type="entry name" value="MetAP_archaeal"/>
</dbReference>
<comment type="subunit">
    <text evidence="8">Monomer.</text>
</comment>
<feature type="region of interest" description="Disordered" evidence="10">
    <location>
        <begin position="1"/>
        <end position="22"/>
    </location>
</feature>
<comment type="cofactor">
    <cofactor evidence="3">
        <name>Fe(2+)</name>
        <dbReference type="ChEBI" id="CHEBI:29033"/>
    </cofactor>
</comment>
<organism evidence="12 13">
    <name type="scientific">Haloferax volcanii (strain ATCC 29605 / DSM 3757 / JCM 8879 / NBRC 14742 / NCIMB 2012 / VKM B-1768 / DS2)</name>
    <name type="common">Halobacterium volcanii</name>
    <dbReference type="NCBI Taxonomy" id="309800"/>
    <lineage>
        <taxon>Archaea</taxon>
        <taxon>Methanobacteriati</taxon>
        <taxon>Methanobacteriota</taxon>
        <taxon>Stenosarchaea group</taxon>
        <taxon>Halobacteria</taxon>
        <taxon>Halobacteriales</taxon>
        <taxon>Haloferacaceae</taxon>
        <taxon>Haloferax</taxon>
    </lineage>
</organism>
<dbReference type="InterPro" id="IPR050247">
    <property type="entry name" value="Met_Aminopeptidase_Type2"/>
</dbReference>
<evidence type="ECO:0000256" key="7">
    <source>
        <dbReference type="ARBA" id="ARBA00022801"/>
    </source>
</evidence>
<keyword evidence="7 8" id="KW-0378">Hydrolase</keyword>
<feature type="binding site" evidence="8">
    <location>
        <position position="124"/>
    </location>
    <ligand>
        <name>a divalent metal cation</name>
        <dbReference type="ChEBI" id="CHEBI:60240"/>
        <label>1</label>
    </ligand>
</feature>
<dbReference type="GO" id="GO:0070006">
    <property type="term" value="F:metalloaminopeptidase activity"/>
    <property type="evidence" value="ECO:0007669"/>
    <property type="project" value="UniProtKB-UniRule"/>
</dbReference>
<dbReference type="GO" id="GO:0005737">
    <property type="term" value="C:cytoplasm"/>
    <property type="evidence" value="ECO:0007669"/>
    <property type="project" value="TreeGrafter"/>
</dbReference>
<comment type="caution">
    <text evidence="12">The sequence shown here is derived from an EMBL/GenBank/DDBJ whole genome shotgun (WGS) entry which is preliminary data.</text>
</comment>
<dbReference type="EMBL" id="AOHU01000046">
    <property type="protein sequence ID" value="ELY32509.1"/>
    <property type="molecule type" value="Genomic_DNA"/>
</dbReference>
<evidence type="ECO:0000256" key="5">
    <source>
        <dbReference type="ARBA" id="ARBA00022670"/>
    </source>
</evidence>
<evidence type="ECO:0000256" key="2">
    <source>
        <dbReference type="ARBA" id="ARBA00001936"/>
    </source>
</evidence>
<feature type="binding site" evidence="8">
    <location>
        <position position="135"/>
    </location>
    <ligand>
        <name>a divalent metal cation</name>
        <dbReference type="ChEBI" id="CHEBI:60240"/>
        <label>2</label>
        <note>catalytic</note>
    </ligand>
</feature>
<dbReference type="Pfam" id="PF00557">
    <property type="entry name" value="Peptidase_M24"/>
    <property type="match status" value="1"/>
</dbReference>
<evidence type="ECO:0000259" key="11">
    <source>
        <dbReference type="Pfam" id="PF00557"/>
    </source>
</evidence>
<dbReference type="PRINTS" id="PR00599">
    <property type="entry name" value="MAPEPTIDASE"/>
</dbReference>
<feature type="binding site" evidence="8">
    <location>
        <position position="316"/>
    </location>
    <ligand>
        <name>a divalent metal cation</name>
        <dbReference type="ChEBI" id="CHEBI:60240"/>
        <label>1</label>
    </ligand>
</feature>
<reference evidence="13" key="1">
    <citation type="submission" date="2012-11" db="EMBL/GenBank/DDBJ databases">
        <authorList>
            <person name="Becker E.A."/>
            <person name="Seitzer P."/>
            <person name="Tritt A."/>
            <person name="Larsen D."/>
            <person name="Yao A."/>
            <person name="Wu D."/>
            <person name="Darling A."/>
            <person name="Eisen J.A."/>
            <person name="Facciotti M.T."/>
        </authorList>
    </citation>
    <scope>NUCLEOTIDE SEQUENCE [LARGE SCALE GENOMIC DNA]</scope>
    <source>
        <strain evidence="13">ATCC 29605 / DSM 3757 / JCM 8879 / NBRC 14742 / NCIMB 2012 / VKM B-1768 / DS2</strain>
    </source>
</reference>
<dbReference type="HAMAP" id="MF_01975">
    <property type="entry name" value="MetAP_2_arc"/>
    <property type="match status" value="1"/>
</dbReference>
<feature type="binding site" evidence="8">
    <location>
        <position position="105"/>
    </location>
    <ligand>
        <name>substrate</name>
    </ligand>
</feature>
<gene>
    <name evidence="8" type="primary">map</name>
    <name evidence="12" type="ORF">C498_08280</name>
</gene>
<keyword evidence="4 8" id="KW-0031">Aminopeptidase</keyword>
<feature type="binding site" evidence="8">
    <location>
        <position position="227"/>
    </location>
    <ligand>
        <name>a divalent metal cation</name>
        <dbReference type="ChEBI" id="CHEBI:60240"/>
        <label>2</label>
        <note>catalytic</note>
    </ligand>
</feature>
<evidence type="ECO:0000256" key="1">
    <source>
        <dbReference type="ARBA" id="ARBA00000294"/>
    </source>
</evidence>
<dbReference type="SUPFAM" id="SSF55920">
    <property type="entry name" value="Creatinase/aminopeptidase"/>
    <property type="match status" value="1"/>
</dbReference>
<dbReference type="EC" id="3.4.11.18" evidence="8 9"/>
<dbReference type="Gene3D" id="3.90.230.10">
    <property type="entry name" value="Creatinase/methionine aminopeptidase superfamily"/>
    <property type="match status" value="1"/>
</dbReference>
<proteinExistence type="inferred from homology"/>
<feature type="binding site" evidence="8">
    <location>
        <position position="316"/>
    </location>
    <ligand>
        <name>a divalent metal cation</name>
        <dbReference type="ChEBI" id="CHEBI:60240"/>
        <label>2</label>
        <note>catalytic</note>
    </ligand>
</feature>
<accession>L9V639</accession>
<name>L9V639_HALVD</name>
<comment type="catalytic activity">
    <reaction evidence="1 8 9">
        <text>Release of N-terminal amino acids, preferentially methionine, from peptides and arylamides.</text>
        <dbReference type="EC" id="3.4.11.18"/>
    </reaction>
</comment>
<dbReference type="GO" id="GO:0006508">
    <property type="term" value="P:proteolysis"/>
    <property type="evidence" value="ECO:0007669"/>
    <property type="project" value="UniProtKB-KW"/>
</dbReference>
<dbReference type="CDD" id="cd01088">
    <property type="entry name" value="MetAP2"/>
    <property type="match status" value="1"/>
</dbReference>
<comment type="function">
    <text evidence="8 9">Removes the N-terminal methionine from nascent proteins. The N-terminal methionine is often cleaved when the second residue in the primary sequence is small and uncharged (Met-Ala-, Cys, Gly, Pro, Ser, Thr, or Val).</text>
</comment>
<evidence type="ECO:0000313" key="12">
    <source>
        <dbReference type="EMBL" id="ELY32509.1"/>
    </source>
</evidence>
<evidence type="ECO:0000256" key="3">
    <source>
        <dbReference type="ARBA" id="ARBA00001954"/>
    </source>
</evidence>
<dbReference type="Gene3D" id="1.10.10.10">
    <property type="entry name" value="Winged helix-like DNA-binding domain superfamily/Winged helix DNA-binding domain"/>
    <property type="match status" value="1"/>
</dbReference>
<dbReference type="InterPro" id="IPR000994">
    <property type="entry name" value="Pept_M24"/>
</dbReference>
<evidence type="ECO:0000256" key="8">
    <source>
        <dbReference type="HAMAP-Rule" id="MF_01975"/>
    </source>
</evidence>
<feature type="binding site" evidence="8">
    <location>
        <position position="135"/>
    </location>
    <ligand>
        <name>a divalent metal cation</name>
        <dbReference type="ChEBI" id="CHEBI:60240"/>
        <label>1</label>
    </ligand>
</feature>
<dbReference type="PATRIC" id="fig|309800.29.peg.1617"/>
<feature type="binding site" evidence="8">
    <location>
        <position position="202"/>
    </location>
    <ligand>
        <name>substrate</name>
    </ligand>
</feature>
<comment type="cofactor">
    <cofactor evidence="8">
        <name>Co(2+)</name>
        <dbReference type="ChEBI" id="CHEBI:48828"/>
    </cofactor>
    <cofactor evidence="8">
        <name>Zn(2+)</name>
        <dbReference type="ChEBI" id="CHEBI:29105"/>
    </cofactor>
    <cofactor evidence="8">
        <name>Mn(2+)</name>
        <dbReference type="ChEBI" id="CHEBI:29035"/>
    </cofactor>
    <cofactor evidence="8">
        <name>Fe(2+)</name>
        <dbReference type="ChEBI" id="CHEBI:29033"/>
    </cofactor>
    <text evidence="8">Binds 2 divalent metal cations per subunit. Has a high-affinity and a low affinity metal-binding site. The true nature of the physiological cofactor is under debate. The enzyme is active with cobalt, zinc, manganese or divalent iron ions. Most likely, methionine aminopeptidases function as mononuclear Fe(2+)-metalloproteases under physiological conditions, and the catalytically relevant metal-binding site has been assigned to the histidine-containing high-affinity site.</text>
</comment>
<dbReference type="InterPro" id="IPR002468">
    <property type="entry name" value="Pept_M24A_MAP2"/>
</dbReference>
<dbReference type="PANTHER" id="PTHR45777">
    <property type="entry name" value="METHIONINE AMINOPEPTIDASE 2"/>
    <property type="match status" value="1"/>
</dbReference>
<dbReference type="InterPro" id="IPR001714">
    <property type="entry name" value="Pept_M24_MAP"/>
</dbReference>
<comment type="cofactor">
    <cofactor evidence="2">
        <name>Mn(2+)</name>
        <dbReference type="ChEBI" id="CHEBI:29035"/>
    </cofactor>
</comment>
<dbReference type="GO" id="GO:0046872">
    <property type="term" value="F:metal ion binding"/>
    <property type="evidence" value="ECO:0007669"/>
    <property type="project" value="UniProtKB-UniRule"/>
</dbReference>
<evidence type="ECO:0000256" key="9">
    <source>
        <dbReference type="RuleBase" id="RU003653"/>
    </source>
</evidence>
<dbReference type="PANTHER" id="PTHR45777:SF2">
    <property type="entry name" value="METHIONINE AMINOPEPTIDASE 2"/>
    <property type="match status" value="1"/>
</dbReference>